<dbReference type="Proteomes" id="UP000019151">
    <property type="component" value="Chromosome"/>
</dbReference>
<dbReference type="AlphaFoldDB" id="W0RE57"/>
<dbReference type="InParanoid" id="W0RE57"/>
<organism evidence="1 2">
    <name type="scientific">Gemmatirosa kalamazoonensis</name>
    <dbReference type="NCBI Taxonomy" id="861299"/>
    <lineage>
        <taxon>Bacteria</taxon>
        <taxon>Pseudomonadati</taxon>
        <taxon>Gemmatimonadota</taxon>
        <taxon>Gemmatimonadia</taxon>
        <taxon>Gemmatimonadales</taxon>
        <taxon>Gemmatimonadaceae</taxon>
        <taxon>Gemmatirosa</taxon>
    </lineage>
</organism>
<accession>W0RE57</accession>
<dbReference type="HOGENOM" id="CLU_846648_0_0_0"/>
<sequence>MEIDAPIQRVVFSRGVDAWRIPDDGWSVIPARPRGPTPADATLAALGLRPVDAARAASGPTAEEHAREGLEGDVDPVAVAATHGLAPRLLVAAAGTTHLVSAAGALGWRAPLERLFDDPGLGTRAQRLRFLLDAMEHHAARAAESYAAAAAAARRTAALFGTRELTTLAGQTALFVELDALLSAVQRTYLGAGRLLAAAYPERRRTVPGAAVSFDALVLGTRGASADLRETLLAAWDAHGVYAAAYRRALRARDAAALGHAPVRLTRLACGIWTVSVPVPTPGRASEAPRPARGSRAQPQADALDRAWTLATDAMRVVSHVVYAAAQR</sequence>
<protein>
    <submittedName>
        <fullName evidence="1">Uncharacterized protein</fullName>
    </submittedName>
</protein>
<name>W0RE57_9BACT</name>
<evidence type="ECO:0000313" key="2">
    <source>
        <dbReference type="Proteomes" id="UP000019151"/>
    </source>
</evidence>
<proteinExistence type="predicted"/>
<evidence type="ECO:0000313" key="1">
    <source>
        <dbReference type="EMBL" id="AHG89096.1"/>
    </source>
</evidence>
<reference evidence="1 2" key="1">
    <citation type="journal article" date="2014" name="Genome Announc.">
        <title>Genome Sequence and Methylome of Soil Bacterium Gemmatirosa kalamazoonensis KBS708T, a Member of the Rarely Cultivated Gemmatimonadetes Phylum.</title>
        <authorList>
            <person name="Debruyn J.M."/>
            <person name="Radosevich M."/>
            <person name="Wommack K.E."/>
            <person name="Polson S.W."/>
            <person name="Hauser L.J."/>
            <person name="Fawaz M.N."/>
            <person name="Korlach J."/>
            <person name="Tsai Y.C."/>
        </authorList>
    </citation>
    <scope>NUCLEOTIDE SEQUENCE [LARGE SCALE GENOMIC DNA]</scope>
    <source>
        <strain evidence="1 2">KBS708</strain>
    </source>
</reference>
<dbReference type="KEGG" id="gba:J421_1559"/>
<keyword evidence="2" id="KW-1185">Reference proteome</keyword>
<gene>
    <name evidence="1" type="ORF">J421_1559</name>
</gene>
<dbReference type="EMBL" id="CP007128">
    <property type="protein sequence ID" value="AHG89096.1"/>
    <property type="molecule type" value="Genomic_DNA"/>
</dbReference>